<feature type="domain" description="Isochorismatase-like" evidence="8">
    <location>
        <begin position="8"/>
        <end position="202"/>
    </location>
</feature>
<evidence type="ECO:0000256" key="6">
    <source>
        <dbReference type="ARBA" id="ARBA00039017"/>
    </source>
</evidence>
<keyword evidence="10" id="KW-1185">Reference proteome</keyword>
<evidence type="ECO:0000256" key="1">
    <source>
        <dbReference type="ARBA" id="ARBA00006336"/>
    </source>
</evidence>
<evidence type="ECO:0000313" key="9">
    <source>
        <dbReference type="EMBL" id="MDQ0472489.1"/>
    </source>
</evidence>
<dbReference type="InterPro" id="IPR052347">
    <property type="entry name" value="Isochorismatase_Nicotinamidase"/>
</dbReference>
<gene>
    <name evidence="9" type="ORF">QO011_005518</name>
</gene>
<comment type="caution">
    <text evidence="9">The sequence shown here is derived from an EMBL/GenBank/DDBJ whole genome shotgun (WGS) entry which is preliminary data.</text>
</comment>
<evidence type="ECO:0000313" key="10">
    <source>
        <dbReference type="Proteomes" id="UP001242480"/>
    </source>
</evidence>
<dbReference type="Proteomes" id="UP001242480">
    <property type="component" value="Unassembled WGS sequence"/>
</dbReference>
<accession>A0ABU0JDY8</accession>
<dbReference type="CDD" id="cd01011">
    <property type="entry name" value="nicotinamidase"/>
    <property type="match status" value="1"/>
</dbReference>
<dbReference type="RefSeq" id="WP_307279385.1">
    <property type="nucleotide sequence ID" value="NZ_JAUSVX010000012.1"/>
</dbReference>
<dbReference type="InterPro" id="IPR036380">
    <property type="entry name" value="Isochorismatase-like_sf"/>
</dbReference>
<dbReference type="PANTHER" id="PTHR11080:SF2">
    <property type="entry name" value="LD05707P"/>
    <property type="match status" value="1"/>
</dbReference>
<evidence type="ECO:0000256" key="7">
    <source>
        <dbReference type="ARBA" id="ARBA00043224"/>
    </source>
</evidence>
<proteinExistence type="inferred from homology"/>
<dbReference type="EMBL" id="JAUSVX010000012">
    <property type="protein sequence ID" value="MDQ0472489.1"/>
    <property type="molecule type" value="Genomic_DNA"/>
</dbReference>
<reference evidence="9 10" key="1">
    <citation type="submission" date="2023-07" db="EMBL/GenBank/DDBJ databases">
        <title>Genomic Encyclopedia of Type Strains, Phase IV (KMG-IV): sequencing the most valuable type-strain genomes for metagenomic binning, comparative biology and taxonomic classification.</title>
        <authorList>
            <person name="Goeker M."/>
        </authorList>
    </citation>
    <scope>NUCLEOTIDE SEQUENCE [LARGE SCALE GENOMIC DNA]</scope>
    <source>
        <strain evidence="9 10">DSM 19619</strain>
    </source>
</reference>
<dbReference type="Pfam" id="PF00857">
    <property type="entry name" value="Isochorismatase"/>
    <property type="match status" value="1"/>
</dbReference>
<name>A0ABU0JDY8_9HYPH</name>
<evidence type="ECO:0000256" key="2">
    <source>
        <dbReference type="ARBA" id="ARBA00022642"/>
    </source>
</evidence>
<dbReference type="PANTHER" id="PTHR11080">
    <property type="entry name" value="PYRAZINAMIDASE/NICOTINAMIDASE"/>
    <property type="match status" value="1"/>
</dbReference>
<dbReference type="Gene3D" id="3.40.50.850">
    <property type="entry name" value="Isochorismatase-like"/>
    <property type="match status" value="1"/>
</dbReference>
<keyword evidence="2" id="KW-0662">Pyridine nucleotide biosynthesis</keyword>
<evidence type="ECO:0000256" key="4">
    <source>
        <dbReference type="ARBA" id="ARBA00022801"/>
    </source>
</evidence>
<evidence type="ECO:0000256" key="5">
    <source>
        <dbReference type="ARBA" id="ARBA00037900"/>
    </source>
</evidence>
<comment type="pathway">
    <text evidence="5">Cofactor biosynthesis; nicotinate biosynthesis; nicotinate from nicotinamide: step 1/1.</text>
</comment>
<comment type="similarity">
    <text evidence="1">Belongs to the isochorismatase family.</text>
</comment>
<dbReference type="InterPro" id="IPR000868">
    <property type="entry name" value="Isochorismatase-like_dom"/>
</dbReference>
<keyword evidence="4 9" id="KW-0378">Hydrolase</keyword>
<dbReference type="GO" id="GO:0008936">
    <property type="term" value="F:nicotinamidase activity"/>
    <property type="evidence" value="ECO:0007669"/>
    <property type="project" value="UniProtKB-EC"/>
</dbReference>
<dbReference type="EC" id="3.5.1.19" evidence="6"/>
<dbReference type="SUPFAM" id="SSF52499">
    <property type="entry name" value="Isochorismatase-like hydrolases"/>
    <property type="match status" value="1"/>
</dbReference>
<evidence type="ECO:0000259" key="8">
    <source>
        <dbReference type="Pfam" id="PF00857"/>
    </source>
</evidence>
<organism evidence="9 10">
    <name type="scientific">Labrys wisconsinensis</name>
    <dbReference type="NCBI Taxonomy" id="425677"/>
    <lineage>
        <taxon>Bacteria</taxon>
        <taxon>Pseudomonadati</taxon>
        <taxon>Pseudomonadota</taxon>
        <taxon>Alphaproteobacteria</taxon>
        <taxon>Hyphomicrobiales</taxon>
        <taxon>Xanthobacteraceae</taxon>
        <taxon>Labrys</taxon>
    </lineage>
</organism>
<evidence type="ECO:0000256" key="3">
    <source>
        <dbReference type="ARBA" id="ARBA00022723"/>
    </source>
</evidence>
<dbReference type="NCBIfam" id="NF008623">
    <property type="entry name" value="PRK11609.1"/>
    <property type="match status" value="1"/>
</dbReference>
<protein>
    <recommendedName>
        <fullName evidence="6">nicotinamidase</fullName>
        <ecNumber evidence="6">3.5.1.19</ecNumber>
    </recommendedName>
    <alternativeName>
        <fullName evidence="7">Nicotinamide deamidase</fullName>
    </alternativeName>
</protein>
<sequence>MRPTDTDVLLVIDVQNDFCPGGALAVPDGDAVVPAINRLAERFAHVVLTQDWHPAGHSSFASSHPGRAPFSSLAMPYGAQTLWPDHCVQGTDGAAFRPDLAVTRAELIVRKGFRPAIDSYSAFFENDRTTPTGLAGYLRERGLTRVVCVGLATDFCVRFSAEDARRLGFEVVLVEDACRGIDLDGSVAAAMAAMAGAGVTIAASGQEPT</sequence>
<keyword evidence="3" id="KW-0479">Metal-binding</keyword>